<dbReference type="PRINTS" id="PR01434">
    <property type="entry name" value="NADHDHGNASE5"/>
</dbReference>
<dbReference type="GO" id="GO:0008137">
    <property type="term" value="F:NADH dehydrogenase (ubiquinone) activity"/>
    <property type="evidence" value="ECO:0007669"/>
    <property type="project" value="InterPro"/>
</dbReference>
<dbReference type="InterPro" id="IPR003945">
    <property type="entry name" value="NU5C-like"/>
</dbReference>
<feature type="domain" description="NADH:quinone oxidoreductase/Mrp antiporter transmembrane" evidence="7">
    <location>
        <begin position="111"/>
        <end position="417"/>
    </location>
</feature>
<evidence type="ECO:0000256" key="2">
    <source>
        <dbReference type="ARBA" id="ARBA00022692"/>
    </source>
</evidence>
<feature type="transmembrane region" description="Helical" evidence="6">
    <location>
        <begin position="118"/>
        <end position="137"/>
    </location>
</feature>
<evidence type="ECO:0000313" key="10">
    <source>
        <dbReference type="Proteomes" id="UP000321083"/>
    </source>
</evidence>
<dbReference type="Pfam" id="PF00361">
    <property type="entry name" value="Proton_antipo_M"/>
    <property type="match status" value="1"/>
</dbReference>
<dbReference type="InterPro" id="IPR018393">
    <property type="entry name" value="NADHpl_OxRdtase_5_subgr"/>
</dbReference>
<keyword evidence="4 6" id="KW-0472">Membrane</keyword>
<dbReference type="InterPro" id="IPR001516">
    <property type="entry name" value="Proton_antipo_N"/>
</dbReference>
<dbReference type="GO" id="GO:0012505">
    <property type="term" value="C:endomembrane system"/>
    <property type="evidence" value="ECO:0007669"/>
    <property type="project" value="UniProtKB-SubCell"/>
</dbReference>
<evidence type="ECO:0000256" key="5">
    <source>
        <dbReference type="RuleBase" id="RU000320"/>
    </source>
</evidence>
<comment type="subcellular location">
    <subcellularLocation>
        <location evidence="1">Endomembrane system</location>
        <topology evidence="1">Multi-pass membrane protein</topology>
    </subcellularLocation>
    <subcellularLocation>
        <location evidence="5">Membrane</location>
        <topology evidence="5">Multi-pass membrane protein</topology>
    </subcellularLocation>
</comment>
<evidence type="ECO:0000259" key="7">
    <source>
        <dbReference type="Pfam" id="PF00361"/>
    </source>
</evidence>
<feature type="transmembrane region" description="Helical" evidence="6">
    <location>
        <begin position="311"/>
        <end position="332"/>
    </location>
</feature>
<feature type="transmembrane region" description="Helical" evidence="6">
    <location>
        <begin position="267"/>
        <end position="290"/>
    </location>
</feature>
<protein>
    <submittedName>
        <fullName evidence="9">Oxidoreductase</fullName>
    </submittedName>
</protein>
<comment type="caution">
    <text evidence="9">The sequence shown here is derived from an EMBL/GenBank/DDBJ whole genome shotgun (WGS) entry which is preliminary data.</text>
</comment>
<feature type="transmembrane region" description="Helical" evidence="6">
    <location>
        <begin position="243"/>
        <end position="261"/>
    </location>
</feature>
<evidence type="ECO:0000256" key="6">
    <source>
        <dbReference type="SAM" id="Phobius"/>
    </source>
</evidence>
<dbReference type="AlphaFoldDB" id="A0A5C6M5W6"/>
<dbReference type="PANTHER" id="PTHR42829:SF2">
    <property type="entry name" value="NADH-UBIQUINONE OXIDOREDUCTASE CHAIN 5"/>
    <property type="match status" value="1"/>
</dbReference>
<reference evidence="9 10" key="1">
    <citation type="submission" date="2019-08" db="EMBL/GenBank/DDBJ databases">
        <title>100 year-old enigma solved: identification of Planctomyces bekefii, the type genus and species of the phylum Planctomycetes.</title>
        <authorList>
            <person name="Svetlana D.N."/>
            <person name="Overmann J."/>
        </authorList>
    </citation>
    <scope>NUCLEOTIDE SEQUENCE [LARGE SCALE GENOMIC DNA]</scope>
    <source>
        <strain evidence="9">Phe10_nw2017</strain>
    </source>
</reference>
<dbReference type="InterPro" id="IPR001750">
    <property type="entry name" value="ND/Mrp_TM"/>
</dbReference>
<keyword evidence="3 6" id="KW-1133">Transmembrane helix</keyword>
<dbReference type="GO" id="GO:0003954">
    <property type="term" value="F:NADH dehydrogenase activity"/>
    <property type="evidence" value="ECO:0007669"/>
    <property type="project" value="TreeGrafter"/>
</dbReference>
<reference evidence="9 10" key="2">
    <citation type="submission" date="2019-08" db="EMBL/GenBank/DDBJ databases">
        <authorList>
            <person name="Henke P."/>
        </authorList>
    </citation>
    <scope>NUCLEOTIDE SEQUENCE [LARGE SCALE GENOMIC DNA]</scope>
    <source>
        <strain evidence="9">Phe10_nw2017</strain>
    </source>
</reference>
<proteinExistence type="predicted"/>
<dbReference type="NCBIfam" id="TIGR01974">
    <property type="entry name" value="NDH_I_L"/>
    <property type="match status" value="1"/>
</dbReference>
<keyword evidence="2 5" id="KW-0812">Transmembrane</keyword>
<evidence type="ECO:0000256" key="3">
    <source>
        <dbReference type="ARBA" id="ARBA00022989"/>
    </source>
</evidence>
<name>A0A5C6M5W6_9PLAN</name>
<evidence type="ECO:0000256" key="4">
    <source>
        <dbReference type="ARBA" id="ARBA00023136"/>
    </source>
</evidence>
<feature type="transmembrane region" description="Helical" evidence="6">
    <location>
        <begin position="12"/>
        <end position="33"/>
    </location>
</feature>
<feature type="transmembrane region" description="Helical" evidence="6">
    <location>
        <begin position="447"/>
        <end position="465"/>
    </location>
</feature>
<evidence type="ECO:0000313" key="9">
    <source>
        <dbReference type="EMBL" id="TWW09607.1"/>
    </source>
</evidence>
<dbReference type="GO" id="GO:0016020">
    <property type="term" value="C:membrane"/>
    <property type="evidence" value="ECO:0007669"/>
    <property type="project" value="UniProtKB-SubCell"/>
</dbReference>
<dbReference type="Gene3D" id="1.20.5.2700">
    <property type="match status" value="1"/>
</dbReference>
<gene>
    <name evidence="9" type="primary">ndhF1</name>
    <name evidence="9" type="ORF">E3A20_12640</name>
</gene>
<feature type="transmembrane region" description="Helical" evidence="6">
    <location>
        <begin position="407"/>
        <end position="427"/>
    </location>
</feature>
<keyword evidence="10" id="KW-1185">Reference proteome</keyword>
<sequence>MLFTNRSRVISMSLSIMAVAIGLIHSLVLFFSFHAPEAYEANLSWIKAGDFHLEIGCLVDPLTIGMLLTVNLVSLLVQIYTHGYMNKDEGYTRFYSYLSLFTFSMLGLVISTNLFQMYFFWELVGVCSFLLIGFWWFKPSAAHACKKAFVVNRVGDAGFLLGLIMLYSFSHGYWADHADTATLAFSKIRSAAEWAVFNNGLALVGLVSLTTIGILIFMGAAAKSAQFPLHIWLPDAMEGPTPISALIHAATMVAAGVYLLARVFPIYSIGGLGILPVVAWIGGITAIFAATIAFSQNDIKKALAYSTCSQLGYMVMAAGLGAPIIAMFHLITHAMFKAMLFLGSGSVIMGCHHEQDMNEMGGLRKHMPITAITFLIGTLSIAGFPLMSGFWSKDMIIAEAWNVSKPLFWIGTITAGMTAFYMFRIYFKTFEGKYRGHAHPHESPLSVTVPLMVLAVPSVILGLWGSPFMGFSLQKYLDPHYHSHLHEGESALGFFLNELSEPFGYLPFMMFVLGTVMAYLVYIKQIKIGSKTVNDWLKENFATVYQISLNKWYIDEIYNAIVAVFMGFFRMSWKLFERVIIEGVVINGLAWRGTEVVGEVLKTQQSGKIQNYAIVMVTALAGAIIWLIYGVAG</sequence>
<dbReference type="Pfam" id="PF00662">
    <property type="entry name" value="Proton_antipo_N"/>
    <property type="match status" value="1"/>
</dbReference>
<dbReference type="EMBL" id="SRHE01000225">
    <property type="protein sequence ID" value="TWW09607.1"/>
    <property type="molecule type" value="Genomic_DNA"/>
</dbReference>
<feature type="transmembrane region" description="Helical" evidence="6">
    <location>
        <begin position="503"/>
        <end position="522"/>
    </location>
</feature>
<dbReference type="GO" id="GO:0042773">
    <property type="term" value="P:ATP synthesis coupled electron transport"/>
    <property type="evidence" value="ECO:0007669"/>
    <property type="project" value="InterPro"/>
</dbReference>
<evidence type="ECO:0000256" key="1">
    <source>
        <dbReference type="ARBA" id="ARBA00004127"/>
    </source>
</evidence>
<dbReference type="PRINTS" id="PR01435">
    <property type="entry name" value="NPOXDRDTASE5"/>
</dbReference>
<evidence type="ECO:0000259" key="8">
    <source>
        <dbReference type="Pfam" id="PF00662"/>
    </source>
</evidence>
<feature type="transmembrane region" description="Helical" evidence="6">
    <location>
        <begin position="195"/>
        <end position="222"/>
    </location>
</feature>
<feature type="transmembrane region" description="Helical" evidence="6">
    <location>
        <begin position="367"/>
        <end position="387"/>
    </location>
</feature>
<dbReference type="GO" id="GO:0015990">
    <property type="term" value="P:electron transport coupled proton transport"/>
    <property type="evidence" value="ECO:0007669"/>
    <property type="project" value="TreeGrafter"/>
</dbReference>
<dbReference type="PANTHER" id="PTHR42829">
    <property type="entry name" value="NADH-UBIQUINONE OXIDOREDUCTASE CHAIN 5"/>
    <property type="match status" value="1"/>
</dbReference>
<dbReference type="Proteomes" id="UP000321083">
    <property type="component" value="Unassembled WGS sequence"/>
</dbReference>
<feature type="domain" description="NADH-Ubiquinone oxidoreductase (complex I) chain 5 N-terminal" evidence="8">
    <location>
        <begin position="45"/>
        <end position="95"/>
    </location>
</feature>
<feature type="transmembrane region" description="Helical" evidence="6">
    <location>
        <begin position="94"/>
        <end position="112"/>
    </location>
</feature>
<feature type="transmembrane region" description="Helical" evidence="6">
    <location>
        <begin position="62"/>
        <end position="82"/>
    </location>
</feature>
<feature type="transmembrane region" description="Helical" evidence="6">
    <location>
        <begin position="612"/>
        <end position="632"/>
    </location>
</feature>
<organism evidence="9 10">
    <name type="scientific">Planctomyces bekefii</name>
    <dbReference type="NCBI Taxonomy" id="1653850"/>
    <lineage>
        <taxon>Bacteria</taxon>
        <taxon>Pseudomonadati</taxon>
        <taxon>Planctomycetota</taxon>
        <taxon>Planctomycetia</taxon>
        <taxon>Planctomycetales</taxon>
        <taxon>Planctomycetaceae</taxon>
        <taxon>Planctomyces</taxon>
    </lineage>
</organism>
<accession>A0A5C6M5W6</accession>
<dbReference type="NCBIfam" id="NF005141">
    <property type="entry name" value="PRK06590.1"/>
    <property type="match status" value="1"/>
</dbReference>